<gene>
    <name evidence="2" type="ORF">SMTD_LOCUS20689</name>
</gene>
<keyword evidence="3" id="KW-1185">Reference proteome</keyword>
<dbReference type="PANTHER" id="PTHR47027:SF25">
    <property type="entry name" value="REVERSE TRANSCRIPTASE DOMAIN-CONTAINING PROTEIN"/>
    <property type="match status" value="1"/>
</dbReference>
<sequence length="171" mass="19469">MQLDDLNFVDVLALPPHTQQQMQEKTTSVAVVSAPVELNIHKGKSKILRYNTICTNPIAHDGQDLEAVKTFTYWGSIIDEHGGSDTDVKTRIRKLREAYSQLSIKTKLTTQNTSDPLASYYQQQPSMRENKPDSTEERNQEEVLEVDRTQIEESTQLCHKVSPHTESSRLK</sequence>
<evidence type="ECO:0000313" key="3">
    <source>
        <dbReference type="Proteomes" id="UP000269396"/>
    </source>
</evidence>
<accession>A0A183Q253</accession>
<dbReference type="AlphaFoldDB" id="A0A183Q253"/>
<dbReference type="Proteomes" id="UP000269396">
    <property type="component" value="Unassembled WGS sequence"/>
</dbReference>
<feature type="compositionally biased region" description="Basic and acidic residues" evidence="1">
    <location>
        <begin position="128"/>
        <end position="151"/>
    </location>
</feature>
<name>A0A183Q253_9TREM</name>
<protein>
    <submittedName>
        <fullName evidence="2">Uncharacterized protein</fullName>
    </submittedName>
</protein>
<dbReference type="EMBL" id="UZAL01045123">
    <property type="protein sequence ID" value="VDP83147.1"/>
    <property type="molecule type" value="Genomic_DNA"/>
</dbReference>
<feature type="region of interest" description="Disordered" evidence="1">
    <location>
        <begin position="123"/>
        <end position="171"/>
    </location>
</feature>
<proteinExistence type="predicted"/>
<reference evidence="2 3" key="1">
    <citation type="submission" date="2018-11" db="EMBL/GenBank/DDBJ databases">
        <authorList>
            <consortium name="Pathogen Informatics"/>
        </authorList>
    </citation>
    <scope>NUCLEOTIDE SEQUENCE [LARGE SCALE GENOMIC DNA]</scope>
    <source>
        <strain>Denwood</strain>
        <strain evidence="3">Zambia</strain>
    </source>
</reference>
<dbReference type="PANTHER" id="PTHR47027">
    <property type="entry name" value="REVERSE TRANSCRIPTASE DOMAIN-CONTAINING PROTEIN"/>
    <property type="match status" value="1"/>
</dbReference>
<evidence type="ECO:0000256" key="1">
    <source>
        <dbReference type="SAM" id="MobiDB-lite"/>
    </source>
</evidence>
<organism evidence="2 3">
    <name type="scientific">Schistosoma mattheei</name>
    <dbReference type="NCBI Taxonomy" id="31246"/>
    <lineage>
        <taxon>Eukaryota</taxon>
        <taxon>Metazoa</taxon>
        <taxon>Spiralia</taxon>
        <taxon>Lophotrochozoa</taxon>
        <taxon>Platyhelminthes</taxon>
        <taxon>Trematoda</taxon>
        <taxon>Digenea</taxon>
        <taxon>Strigeidida</taxon>
        <taxon>Schistosomatoidea</taxon>
        <taxon>Schistosomatidae</taxon>
        <taxon>Schistosoma</taxon>
    </lineage>
</organism>
<dbReference type="STRING" id="31246.A0A183Q253"/>
<evidence type="ECO:0000313" key="2">
    <source>
        <dbReference type="EMBL" id="VDP83147.1"/>
    </source>
</evidence>